<dbReference type="EMBL" id="MU629647">
    <property type="protein sequence ID" value="KAJ1255742.1"/>
    <property type="molecule type" value="Genomic_DNA"/>
</dbReference>
<protein>
    <submittedName>
        <fullName evidence="3">Uncharacterized protein</fullName>
    </submittedName>
</protein>
<feature type="region of interest" description="Disordered" evidence="1">
    <location>
        <begin position="36"/>
        <end position="69"/>
    </location>
</feature>
<gene>
    <name evidence="3" type="ORF">BS78_K165900</name>
</gene>
<dbReference type="AlphaFoldDB" id="A0A9W7XBZ5"/>
<proteinExistence type="predicted"/>
<evidence type="ECO:0000256" key="2">
    <source>
        <dbReference type="SAM" id="SignalP"/>
    </source>
</evidence>
<reference evidence="3 4" key="1">
    <citation type="submission" date="2022-10" db="EMBL/GenBank/DDBJ databases">
        <title>WGS assembly of Paspalum vaginatum 540-79.</title>
        <authorList>
            <person name="Sun G."/>
            <person name="Wase N."/>
            <person name="Shu S."/>
            <person name="Jenkins J."/>
            <person name="Zhou B."/>
            <person name="Torres-Rodriguez J."/>
            <person name="Chen C."/>
            <person name="Sandor L."/>
            <person name="Plott C."/>
            <person name="Yoshinga Y."/>
            <person name="Daum C."/>
            <person name="Qi P."/>
            <person name="Barry K."/>
            <person name="Lipzen A."/>
            <person name="Berry L."/>
            <person name="Pedersen C."/>
            <person name="Gottilla T."/>
            <person name="Foltz A."/>
            <person name="Yu H."/>
            <person name="O'Malley R."/>
            <person name="Zhang C."/>
            <person name="Devos K."/>
            <person name="Sigmon B."/>
            <person name="Yu B."/>
            <person name="Obata T."/>
            <person name="Schmutz J."/>
            <person name="Schnable J."/>
        </authorList>
    </citation>
    <scope>NUCLEOTIDE SEQUENCE [LARGE SCALE GENOMIC DNA]</scope>
    <source>
        <strain evidence="4">cv. 540-79</strain>
    </source>
</reference>
<feature type="chain" id="PRO_5040794200" evidence="2">
    <location>
        <begin position="31"/>
        <end position="69"/>
    </location>
</feature>
<evidence type="ECO:0000256" key="1">
    <source>
        <dbReference type="SAM" id="MobiDB-lite"/>
    </source>
</evidence>
<feature type="signal peptide" evidence="2">
    <location>
        <begin position="1"/>
        <end position="30"/>
    </location>
</feature>
<accession>A0A9W7XBZ5</accession>
<evidence type="ECO:0000313" key="3">
    <source>
        <dbReference type="EMBL" id="KAJ1255742.1"/>
    </source>
</evidence>
<keyword evidence="4" id="KW-1185">Reference proteome</keyword>
<name>A0A9W7XBZ5_9POAL</name>
<organism evidence="3 4">
    <name type="scientific">Paspalum vaginatum</name>
    <name type="common">seashore paspalum</name>
    <dbReference type="NCBI Taxonomy" id="158149"/>
    <lineage>
        <taxon>Eukaryota</taxon>
        <taxon>Viridiplantae</taxon>
        <taxon>Streptophyta</taxon>
        <taxon>Embryophyta</taxon>
        <taxon>Tracheophyta</taxon>
        <taxon>Spermatophyta</taxon>
        <taxon>Magnoliopsida</taxon>
        <taxon>Liliopsida</taxon>
        <taxon>Poales</taxon>
        <taxon>Poaceae</taxon>
        <taxon>PACMAD clade</taxon>
        <taxon>Panicoideae</taxon>
        <taxon>Andropogonodae</taxon>
        <taxon>Paspaleae</taxon>
        <taxon>Paspalinae</taxon>
        <taxon>Paspalum</taxon>
    </lineage>
</organism>
<keyword evidence="2" id="KW-0732">Signal</keyword>
<evidence type="ECO:0000313" key="4">
    <source>
        <dbReference type="Proteomes" id="UP001164776"/>
    </source>
</evidence>
<sequence length="69" mass="7189">MASAEANNCFHFTTTRRLLLICFIMLLVLASFIAGDNSGPRGPRGGSGSLDPTRGVRGPSCCQSVPGCC</sequence>
<comment type="caution">
    <text evidence="3">The sequence shown here is derived from an EMBL/GenBank/DDBJ whole genome shotgun (WGS) entry which is preliminary data.</text>
</comment>
<dbReference type="Proteomes" id="UP001164776">
    <property type="component" value="Unassembled WGS sequence"/>
</dbReference>